<name>A0A143DF55_9PROT</name>
<reference evidence="2 3" key="1">
    <citation type="submission" date="2016-02" db="EMBL/GenBank/DDBJ databases">
        <title>Complete Genome of H5569, the type strain of the newly described species Haematospirillium jordaniae.</title>
        <authorList>
            <person name="Nicholson A.C."/>
            <person name="Humrighouse B.W."/>
            <person name="Loparov V."/>
            <person name="McQuiston J.R."/>
        </authorList>
    </citation>
    <scope>NUCLEOTIDE SEQUENCE [LARGE SCALE GENOMIC DNA]</scope>
    <source>
        <strain evidence="2 3">H5569</strain>
    </source>
</reference>
<dbReference type="RefSeq" id="WP_066134993.1">
    <property type="nucleotide sequence ID" value="NZ_CP014525.1"/>
</dbReference>
<dbReference type="Proteomes" id="UP000076066">
    <property type="component" value="Chromosome"/>
</dbReference>
<evidence type="ECO:0000313" key="3">
    <source>
        <dbReference type="Proteomes" id="UP000076066"/>
    </source>
</evidence>
<gene>
    <name evidence="2" type="ORF">AY555_06585</name>
</gene>
<dbReference type="AlphaFoldDB" id="A0A143DF55"/>
<proteinExistence type="predicted"/>
<evidence type="ECO:0000256" key="1">
    <source>
        <dbReference type="SAM" id="MobiDB-lite"/>
    </source>
</evidence>
<dbReference type="KEGG" id="hjo:AY555_06585"/>
<sequence length="194" mass="22262">MNRTEFKALCNTHDLDFDEDRRAAYAFIRDEADFTAIKSLLDNESAYLVWAWKKAGQASINYTPYTQIFADDAEAVAREMADRYVELLDEVDGIEYFSADHLERRDQALEANPAQAGESEKGHLERVNEESNDVFPPLDVNESGCWDTDTYSLVFSDAERQEGLWSYSFDQTDYHVVLILNDAEEEDEEEEDAA</sequence>
<protein>
    <submittedName>
        <fullName evidence="2">Uncharacterized protein</fullName>
    </submittedName>
</protein>
<dbReference type="STRING" id="1549855.AY555_06585"/>
<feature type="compositionally biased region" description="Basic and acidic residues" evidence="1">
    <location>
        <begin position="118"/>
        <end position="129"/>
    </location>
</feature>
<dbReference type="GeneID" id="53316821"/>
<keyword evidence="3" id="KW-1185">Reference proteome</keyword>
<dbReference type="EMBL" id="CP014525">
    <property type="protein sequence ID" value="AMW34903.1"/>
    <property type="molecule type" value="Genomic_DNA"/>
</dbReference>
<feature type="region of interest" description="Disordered" evidence="1">
    <location>
        <begin position="111"/>
        <end position="134"/>
    </location>
</feature>
<evidence type="ECO:0000313" key="2">
    <source>
        <dbReference type="EMBL" id="AMW34903.1"/>
    </source>
</evidence>
<organism evidence="2 3">
    <name type="scientific">Haematospirillum jordaniae</name>
    <dbReference type="NCBI Taxonomy" id="1549855"/>
    <lineage>
        <taxon>Bacteria</taxon>
        <taxon>Pseudomonadati</taxon>
        <taxon>Pseudomonadota</taxon>
        <taxon>Alphaproteobacteria</taxon>
        <taxon>Rhodospirillales</taxon>
        <taxon>Novispirillaceae</taxon>
        <taxon>Haematospirillum</taxon>
    </lineage>
</organism>
<accession>A0A143DF55</accession>